<dbReference type="InterPro" id="IPR006969">
    <property type="entry name" value="Stig-like"/>
</dbReference>
<dbReference type="PANTHER" id="PTHR33227:SF15">
    <property type="entry name" value="STIGMA-SPECIFIC STIG1-LIKE PROTEIN 1"/>
    <property type="match status" value="1"/>
</dbReference>
<name>A0A5B6VE82_9ROSI</name>
<proteinExistence type="inferred from homology"/>
<comment type="caution">
    <text evidence="4">The sequence shown here is derived from an EMBL/GenBank/DDBJ whole genome shotgun (WGS) entry which is preliminary data.</text>
</comment>
<comment type="similarity">
    <text evidence="1">Belongs to the STIG1 family.</text>
</comment>
<evidence type="ECO:0000313" key="4">
    <source>
        <dbReference type="EMBL" id="KAA3467455.1"/>
    </source>
</evidence>
<keyword evidence="5" id="KW-1185">Reference proteome</keyword>
<feature type="signal peptide" evidence="3">
    <location>
        <begin position="1"/>
        <end position="22"/>
    </location>
</feature>
<protein>
    <submittedName>
        <fullName evidence="4">Stigma-specific STIG1-like protein 1</fullName>
    </submittedName>
</protein>
<evidence type="ECO:0000313" key="5">
    <source>
        <dbReference type="Proteomes" id="UP000325315"/>
    </source>
</evidence>
<evidence type="ECO:0000256" key="1">
    <source>
        <dbReference type="ARBA" id="ARBA00006010"/>
    </source>
</evidence>
<organism evidence="4 5">
    <name type="scientific">Gossypium australe</name>
    <dbReference type="NCBI Taxonomy" id="47621"/>
    <lineage>
        <taxon>Eukaryota</taxon>
        <taxon>Viridiplantae</taxon>
        <taxon>Streptophyta</taxon>
        <taxon>Embryophyta</taxon>
        <taxon>Tracheophyta</taxon>
        <taxon>Spermatophyta</taxon>
        <taxon>Magnoliopsida</taxon>
        <taxon>eudicotyledons</taxon>
        <taxon>Gunneridae</taxon>
        <taxon>Pentapetalae</taxon>
        <taxon>rosids</taxon>
        <taxon>malvids</taxon>
        <taxon>Malvales</taxon>
        <taxon>Malvaceae</taxon>
        <taxon>Malvoideae</taxon>
        <taxon>Gossypium</taxon>
    </lineage>
</organism>
<dbReference type="AlphaFoldDB" id="A0A5B6VE82"/>
<evidence type="ECO:0000256" key="3">
    <source>
        <dbReference type="SAM" id="SignalP"/>
    </source>
</evidence>
<sequence>MKFRKLVFVSVLAIVLALSISAASDDRKDDINDATIESSDYSSAQGRWLLQTKRTRRVTCKKFPGICDAKGSPGPQCCKKKCVNILTDRQNCGKCGKKCKYNEICCKGKCVNPSFNRKHCGGCNNRCGNGEYCVFVFVSVLIVVLVLSTSATSNLDHQQDTTDFNDAIMDSSEYSSAQGRWLLQNKRTRRVTCKKFPGICDAKGSPGPQCCKKKCVNILTDRHNCGKCGKKCKYNEICCKGKCVNPSFNRKHCGGCNKRCSNGEFCVFGLCNYA</sequence>
<reference evidence="5" key="1">
    <citation type="journal article" date="2019" name="Plant Biotechnol. J.">
        <title>Genome sequencing of the Australian wild diploid species Gossypium australe highlights disease resistance and delayed gland morphogenesis.</title>
        <authorList>
            <person name="Cai Y."/>
            <person name="Cai X."/>
            <person name="Wang Q."/>
            <person name="Wang P."/>
            <person name="Zhang Y."/>
            <person name="Cai C."/>
            <person name="Xu Y."/>
            <person name="Wang K."/>
            <person name="Zhou Z."/>
            <person name="Wang C."/>
            <person name="Geng S."/>
            <person name="Li B."/>
            <person name="Dong Q."/>
            <person name="Hou Y."/>
            <person name="Wang H."/>
            <person name="Ai P."/>
            <person name="Liu Z."/>
            <person name="Yi F."/>
            <person name="Sun M."/>
            <person name="An G."/>
            <person name="Cheng J."/>
            <person name="Zhang Y."/>
            <person name="Shi Q."/>
            <person name="Xie Y."/>
            <person name="Shi X."/>
            <person name="Chang Y."/>
            <person name="Huang F."/>
            <person name="Chen Y."/>
            <person name="Hong S."/>
            <person name="Mi L."/>
            <person name="Sun Q."/>
            <person name="Zhang L."/>
            <person name="Zhou B."/>
            <person name="Peng R."/>
            <person name="Zhang X."/>
            <person name="Liu F."/>
        </authorList>
    </citation>
    <scope>NUCLEOTIDE SEQUENCE [LARGE SCALE GENOMIC DNA]</scope>
    <source>
        <strain evidence="5">cv. PA1801</strain>
    </source>
</reference>
<evidence type="ECO:0000256" key="2">
    <source>
        <dbReference type="ARBA" id="ARBA00022729"/>
    </source>
</evidence>
<dbReference type="Pfam" id="PF04885">
    <property type="entry name" value="Stig1"/>
    <property type="match status" value="2"/>
</dbReference>
<dbReference type="OrthoDB" id="5421723at2759"/>
<keyword evidence="2 3" id="KW-0732">Signal</keyword>
<accession>A0A5B6VE82</accession>
<dbReference type="EMBL" id="SMMG02000007">
    <property type="protein sequence ID" value="KAA3467455.1"/>
    <property type="molecule type" value="Genomic_DNA"/>
</dbReference>
<dbReference type="Proteomes" id="UP000325315">
    <property type="component" value="Unassembled WGS sequence"/>
</dbReference>
<dbReference type="PANTHER" id="PTHR33227">
    <property type="entry name" value="STIGMA-SPECIFIC STIG1-LIKE PROTEIN 3"/>
    <property type="match status" value="1"/>
</dbReference>
<feature type="chain" id="PRO_5023004520" evidence="3">
    <location>
        <begin position="23"/>
        <end position="274"/>
    </location>
</feature>
<gene>
    <name evidence="4" type="ORF">EPI10_002465</name>
</gene>